<keyword evidence="8 11" id="KW-0718">Serine biosynthesis</keyword>
<dbReference type="GO" id="GO:0051287">
    <property type="term" value="F:NAD binding"/>
    <property type="evidence" value="ECO:0007669"/>
    <property type="project" value="UniProtKB-UniRule"/>
</dbReference>
<evidence type="ECO:0000256" key="7">
    <source>
        <dbReference type="ARBA" id="ARBA00023027"/>
    </source>
</evidence>
<evidence type="ECO:0000256" key="1">
    <source>
        <dbReference type="ARBA" id="ARBA00003800"/>
    </source>
</evidence>
<dbReference type="InterPro" id="IPR050857">
    <property type="entry name" value="D-2-hydroxyacid_DH"/>
</dbReference>
<keyword evidence="7 11" id="KW-0520">NAD</keyword>
<proteinExistence type="inferred from homology"/>
<dbReference type="PROSITE" id="PS00670">
    <property type="entry name" value="D_2_HYDROXYACID_DH_2"/>
    <property type="match status" value="1"/>
</dbReference>
<evidence type="ECO:0000259" key="12">
    <source>
        <dbReference type="PROSITE" id="PS51671"/>
    </source>
</evidence>
<dbReference type="EMBL" id="CP036267">
    <property type="protein sequence ID" value="QDT35417.1"/>
    <property type="molecule type" value="Genomic_DNA"/>
</dbReference>
<dbReference type="InterPro" id="IPR045865">
    <property type="entry name" value="ACT-like_dom_sf"/>
</dbReference>
<accession>A0A517QV03</accession>
<evidence type="ECO:0000313" key="14">
    <source>
        <dbReference type="Proteomes" id="UP000315724"/>
    </source>
</evidence>
<keyword evidence="5 11" id="KW-0028">Amino-acid biosynthesis</keyword>
<evidence type="ECO:0000256" key="5">
    <source>
        <dbReference type="ARBA" id="ARBA00022605"/>
    </source>
</evidence>
<dbReference type="InterPro" id="IPR029753">
    <property type="entry name" value="D-isomer_DH_CS"/>
</dbReference>
<dbReference type="AlphaFoldDB" id="A0A517QV03"/>
<dbReference type="InterPro" id="IPR006140">
    <property type="entry name" value="D-isomer_DH_NAD-bd"/>
</dbReference>
<dbReference type="SUPFAM" id="SSF143548">
    <property type="entry name" value="Serine metabolism enzymes domain"/>
    <property type="match status" value="1"/>
</dbReference>
<dbReference type="Pfam" id="PF19304">
    <property type="entry name" value="PGDH_inter"/>
    <property type="match status" value="1"/>
</dbReference>
<dbReference type="CDD" id="cd12173">
    <property type="entry name" value="PGDH_4"/>
    <property type="match status" value="1"/>
</dbReference>
<evidence type="ECO:0000256" key="10">
    <source>
        <dbReference type="ARBA" id="ARBA00048731"/>
    </source>
</evidence>
<dbReference type="EC" id="1.1.1.95" evidence="11"/>
<dbReference type="Gene3D" id="3.40.50.720">
    <property type="entry name" value="NAD(P)-binding Rossmann-like Domain"/>
    <property type="match status" value="2"/>
</dbReference>
<protein>
    <recommendedName>
        <fullName evidence="4 11">D-3-phosphoglycerate dehydrogenase</fullName>
        <ecNumber evidence="11">1.1.1.95</ecNumber>
    </recommendedName>
</protein>
<keyword evidence="6 11" id="KW-0560">Oxidoreductase</keyword>
<dbReference type="InterPro" id="IPR006236">
    <property type="entry name" value="PGDH"/>
</dbReference>
<comment type="pathway">
    <text evidence="2 11">Amino-acid biosynthesis; L-serine biosynthesis; L-serine from 3-phospho-D-glycerate: step 1/3.</text>
</comment>
<evidence type="ECO:0000256" key="2">
    <source>
        <dbReference type="ARBA" id="ARBA00005216"/>
    </source>
</evidence>
<dbReference type="PROSITE" id="PS00065">
    <property type="entry name" value="D_2_HYDROXYACID_DH_1"/>
    <property type="match status" value="1"/>
</dbReference>
<dbReference type="InterPro" id="IPR002912">
    <property type="entry name" value="ACT_dom"/>
</dbReference>
<dbReference type="OrthoDB" id="277029at2"/>
<dbReference type="InterPro" id="IPR045626">
    <property type="entry name" value="PGDH_ASB_dom"/>
</dbReference>
<sequence length="546" mass="58765">MFRVLVSDNLSPIGLKLLEEHPEIELDYQPEIHQDVEALKAALQNADGVVIRSGTKLTEDVLTGQERLKVIARAGVGVDNIDLQAATRQGIIVSNTPDGNTLSTAEQTIAMMMGLCRNTGPASQSMREGRWDRKLYTGTQLAGKTIGVVGLGRIGLAVAKRCNGLEMNVLGYDPFLSEERADQQNIELYRDIDELLVKCDIVTVHTPLTDETRGIINAERLAKMKKGVRLINCARGGIIDEQALIEGLESGHVGGAALDVYVTEKPGANDKLASFPNVLCTPHLGASTDEAQEQVAVEAADIVCNFLTKNEVRSAVNMVPISGKELEGTRAYLDLAYRLGLLLAQTSHGEGIQGARLQYRGDVCSKPMNLITSAFTSGLLSAALNDSVSIVNSDMTAKDRGIEITQTSTTETGAFATMISATLITDKREITAAGTTFGNNFLRLVKLNEYQLDAYLDGLLLIYRHRDVPGLIGAIGTTFGKHKVNISHMALGREKNEPGGDAIAVLNLDNEPTEAAIKEVIDHPDVHGVELVNLPPANASLPWLGL</sequence>
<evidence type="ECO:0000256" key="4">
    <source>
        <dbReference type="ARBA" id="ARBA00021582"/>
    </source>
</evidence>
<comment type="catalytic activity">
    <reaction evidence="9">
        <text>(R)-2-hydroxyglutarate + NAD(+) = 2-oxoglutarate + NADH + H(+)</text>
        <dbReference type="Rhea" id="RHEA:49612"/>
        <dbReference type="ChEBI" id="CHEBI:15378"/>
        <dbReference type="ChEBI" id="CHEBI:15801"/>
        <dbReference type="ChEBI" id="CHEBI:16810"/>
        <dbReference type="ChEBI" id="CHEBI:57540"/>
        <dbReference type="ChEBI" id="CHEBI:57945"/>
        <dbReference type="EC" id="1.1.1.399"/>
    </reaction>
</comment>
<dbReference type="NCBIfam" id="TIGR01327">
    <property type="entry name" value="PGDH"/>
    <property type="match status" value="1"/>
</dbReference>
<dbReference type="KEGG" id="tpol:Mal48_46940"/>
<feature type="domain" description="ACT" evidence="12">
    <location>
        <begin position="460"/>
        <end position="534"/>
    </location>
</feature>
<dbReference type="PROSITE" id="PS51671">
    <property type="entry name" value="ACT"/>
    <property type="match status" value="1"/>
</dbReference>
<dbReference type="GO" id="GO:0004617">
    <property type="term" value="F:phosphoglycerate dehydrogenase activity"/>
    <property type="evidence" value="ECO:0007669"/>
    <property type="project" value="UniProtKB-UniRule"/>
</dbReference>
<dbReference type="Pfam" id="PF00389">
    <property type="entry name" value="2-Hacid_dh"/>
    <property type="match status" value="1"/>
</dbReference>
<dbReference type="PANTHER" id="PTHR42789">
    <property type="entry name" value="D-ISOMER SPECIFIC 2-HYDROXYACID DEHYDROGENASE FAMILY PROTEIN (AFU_ORTHOLOGUE AFUA_6G10090)"/>
    <property type="match status" value="1"/>
</dbReference>
<comment type="function">
    <text evidence="1">Catalyzes the reversible oxidation of 3-phospho-D-glycerate to 3-phosphonooxypyruvate, the first step of the phosphorylated L-serine biosynthesis pathway. Also catalyzes the reversible oxidation of 2-hydroxyglutarate to 2-oxoglutarate.</text>
</comment>
<dbReference type="Proteomes" id="UP000315724">
    <property type="component" value="Chromosome"/>
</dbReference>
<dbReference type="GO" id="GO:0006564">
    <property type="term" value="P:L-serine biosynthetic process"/>
    <property type="evidence" value="ECO:0007669"/>
    <property type="project" value="UniProtKB-UniRule"/>
</dbReference>
<dbReference type="FunFam" id="3.30.70.260:FF:000008">
    <property type="entry name" value="D-3-phosphoglycerate dehydrogenase, chloroplastic"/>
    <property type="match status" value="1"/>
</dbReference>
<evidence type="ECO:0000256" key="8">
    <source>
        <dbReference type="ARBA" id="ARBA00023299"/>
    </source>
</evidence>
<dbReference type="CDD" id="cd04902">
    <property type="entry name" value="ACT_3PGDH-xct"/>
    <property type="match status" value="1"/>
</dbReference>
<dbReference type="Pfam" id="PF01842">
    <property type="entry name" value="ACT"/>
    <property type="match status" value="1"/>
</dbReference>
<evidence type="ECO:0000313" key="13">
    <source>
        <dbReference type="EMBL" id="QDT35417.1"/>
    </source>
</evidence>
<gene>
    <name evidence="13" type="primary">serA_2</name>
    <name evidence="13" type="ORF">Mal48_46940</name>
</gene>
<reference evidence="13 14" key="1">
    <citation type="submission" date="2019-02" db="EMBL/GenBank/DDBJ databases">
        <title>Deep-cultivation of Planctomycetes and their phenomic and genomic characterization uncovers novel biology.</title>
        <authorList>
            <person name="Wiegand S."/>
            <person name="Jogler M."/>
            <person name="Boedeker C."/>
            <person name="Pinto D."/>
            <person name="Vollmers J."/>
            <person name="Rivas-Marin E."/>
            <person name="Kohn T."/>
            <person name="Peeters S.H."/>
            <person name="Heuer A."/>
            <person name="Rast P."/>
            <person name="Oberbeckmann S."/>
            <person name="Bunk B."/>
            <person name="Jeske O."/>
            <person name="Meyerdierks A."/>
            <person name="Storesund J.E."/>
            <person name="Kallscheuer N."/>
            <person name="Luecker S."/>
            <person name="Lage O.M."/>
            <person name="Pohl T."/>
            <person name="Merkel B.J."/>
            <person name="Hornburger P."/>
            <person name="Mueller R.-W."/>
            <person name="Bruemmer F."/>
            <person name="Labrenz M."/>
            <person name="Spormann A.M."/>
            <person name="Op den Camp H."/>
            <person name="Overmann J."/>
            <person name="Amann R."/>
            <person name="Jetten M.S.M."/>
            <person name="Mascher T."/>
            <person name="Medema M.H."/>
            <person name="Devos D.P."/>
            <person name="Kaster A.-K."/>
            <person name="Ovreas L."/>
            <person name="Rohde M."/>
            <person name="Galperin M.Y."/>
            <person name="Jogler C."/>
        </authorList>
    </citation>
    <scope>NUCLEOTIDE SEQUENCE [LARGE SCALE GENOMIC DNA]</scope>
    <source>
        <strain evidence="13 14">Mal48</strain>
    </source>
</reference>
<comment type="similarity">
    <text evidence="3 11">Belongs to the D-isomer specific 2-hydroxyacid dehydrogenase family.</text>
</comment>
<evidence type="ECO:0000256" key="9">
    <source>
        <dbReference type="ARBA" id="ARBA00048126"/>
    </source>
</evidence>
<evidence type="ECO:0000256" key="6">
    <source>
        <dbReference type="ARBA" id="ARBA00023002"/>
    </source>
</evidence>
<organism evidence="13 14">
    <name type="scientific">Thalassoglobus polymorphus</name>
    <dbReference type="NCBI Taxonomy" id="2527994"/>
    <lineage>
        <taxon>Bacteria</taxon>
        <taxon>Pseudomonadati</taxon>
        <taxon>Planctomycetota</taxon>
        <taxon>Planctomycetia</taxon>
        <taxon>Planctomycetales</taxon>
        <taxon>Planctomycetaceae</taxon>
        <taxon>Thalassoglobus</taxon>
    </lineage>
</organism>
<dbReference type="InterPro" id="IPR036291">
    <property type="entry name" value="NAD(P)-bd_dom_sf"/>
</dbReference>
<evidence type="ECO:0000256" key="3">
    <source>
        <dbReference type="ARBA" id="ARBA00005854"/>
    </source>
</evidence>
<dbReference type="PANTHER" id="PTHR42789:SF1">
    <property type="entry name" value="D-ISOMER SPECIFIC 2-HYDROXYACID DEHYDROGENASE FAMILY PROTEIN (AFU_ORTHOLOGUE AFUA_6G10090)"/>
    <property type="match status" value="1"/>
</dbReference>
<comment type="catalytic activity">
    <reaction evidence="10 11">
        <text>(2R)-3-phosphoglycerate + NAD(+) = 3-phosphooxypyruvate + NADH + H(+)</text>
        <dbReference type="Rhea" id="RHEA:12641"/>
        <dbReference type="ChEBI" id="CHEBI:15378"/>
        <dbReference type="ChEBI" id="CHEBI:18110"/>
        <dbReference type="ChEBI" id="CHEBI:57540"/>
        <dbReference type="ChEBI" id="CHEBI:57945"/>
        <dbReference type="ChEBI" id="CHEBI:58272"/>
        <dbReference type="EC" id="1.1.1.95"/>
    </reaction>
</comment>
<dbReference type="FunFam" id="3.40.50.720:FF:000021">
    <property type="entry name" value="D-3-phosphoglycerate dehydrogenase"/>
    <property type="match status" value="1"/>
</dbReference>
<dbReference type="SUPFAM" id="SSF55021">
    <property type="entry name" value="ACT-like"/>
    <property type="match status" value="1"/>
</dbReference>
<keyword evidence="14" id="KW-1185">Reference proteome</keyword>
<dbReference type="RefSeq" id="WP_145204955.1">
    <property type="nucleotide sequence ID" value="NZ_CP036267.1"/>
</dbReference>
<dbReference type="InterPro" id="IPR006139">
    <property type="entry name" value="D-isomer_2_OHA_DH_cat_dom"/>
</dbReference>
<dbReference type="Pfam" id="PF02826">
    <property type="entry name" value="2-Hacid_dh_C"/>
    <property type="match status" value="1"/>
</dbReference>
<evidence type="ECO:0000256" key="11">
    <source>
        <dbReference type="RuleBase" id="RU363003"/>
    </source>
</evidence>
<dbReference type="SUPFAM" id="SSF52283">
    <property type="entry name" value="Formate/glycerate dehydrogenase catalytic domain-like"/>
    <property type="match status" value="1"/>
</dbReference>
<dbReference type="InterPro" id="IPR029752">
    <property type="entry name" value="D-isomer_DH_CS1"/>
</dbReference>
<dbReference type="Gene3D" id="3.30.1330.90">
    <property type="entry name" value="D-3-phosphoglycerate dehydrogenase, domain 3"/>
    <property type="match status" value="1"/>
</dbReference>
<dbReference type="SUPFAM" id="SSF51735">
    <property type="entry name" value="NAD(P)-binding Rossmann-fold domains"/>
    <property type="match status" value="1"/>
</dbReference>
<dbReference type="InterPro" id="IPR029009">
    <property type="entry name" value="ASB_dom_sf"/>
</dbReference>
<dbReference type="Gene3D" id="3.30.70.260">
    <property type="match status" value="1"/>
</dbReference>
<dbReference type="PROSITE" id="PS00671">
    <property type="entry name" value="D_2_HYDROXYACID_DH_3"/>
    <property type="match status" value="1"/>
</dbReference>
<name>A0A517QV03_9PLAN</name>
<dbReference type="UniPathway" id="UPA00135">
    <property type="reaction ID" value="UER00196"/>
</dbReference>